<dbReference type="Proteomes" id="UP000017836">
    <property type="component" value="Unassembled WGS sequence"/>
</dbReference>
<gene>
    <name evidence="1" type="ORF">AMTR_s00030p00184280</name>
</gene>
<dbReference type="HOGENOM" id="CLU_1689087_0_0_1"/>
<accession>U5D3W8</accession>
<reference evidence="2" key="1">
    <citation type="journal article" date="2013" name="Science">
        <title>The Amborella genome and the evolution of flowering plants.</title>
        <authorList>
            <consortium name="Amborella Genome Project"/>
        </authorList>
    </citation>
    <scope>NUCLEOTIDE SEQUENCE [LARGE SCALE GENOMIC DNA]</scope>
</reference>
<dbReference type="EMBL" id="KI392485">
    <property type="protein sequence ID" value="ERN16102.1"/>
    <property type="molecule type" value="Genomic_DNA"/>
</dbReference>
<dbReference type="AlphaFoldDB" id="U5D3W8"/>
<evidence type="ECO:0000313" key="2">
    <source>
        <dbReference type="Proteomes" id="UP000017836"/>
    </source>
</evidence>
<evidence type="ECO:0000313" key="1">
    <source>
        <dbReference type="EMBL" id="ERN16102.1"/>
    </source>
</evidence>
<sequence length="156" mass="16568">MGTPAHAPWQSGDLVPGLMGTPAHIPWQSSDLVPGLMALQQSHTSVRQIVGTPTLSPQGSVDLFPRLLGASAHSPLQSDNLLPGTPAHSCPSQAVSLLASLALRHCNCGNLAIRFLESWHSSRVTQQSGKAWKLLQGCRRGGSGDWLHCHTGTIMQ</sequence>
<name>U5D3W8_AMBTC</name>
<proteinExistence type="predicted"/>
<dbReference type="Gramene" id="ERN16102">
    <property type="protein sequence ID" value="ERN16102"/>
    <property type="gene ID" value="AMTR_s00030p00184280"/>
</dbReference>
<keyword evidence="2" id="KW-1185">Reference proteome</keyword>
<organism evidence="1 2">
    <name type="scientific">Amborella trichopoda</name>
    <dbReference type="NCBI Taxonomy" id="13333"/>
    <lineage>
        <taxon>Eukaryota</taxon>
        <taxon>Viridiplantae</taxon>
        <taxon>Streptophyta</taxon>
        <taxon>Embryophyta</taxon>
        <taxon>Tracheophyta</taxon>
        <taxon>Spermatophyta</taxon>
        <taxon>Magnoliopsida</taxon>
        <taxon>Amborellales</taxon>
        <taxon>Amborellaceae</taxon>
        <taxon>Amborella</taxon>
    </lineage>
</organism>
<protein>
    <submittedName>
        <fullName evidence="1">Uncharacterized protein</fullName>
    </submittedName>
</protein>